<accession>A0AAD7H9H9</accession>
<sequence length="264" mass="28496">AAQAQYRAPTLQQSGNLQAIFKSGKIVIGTSLSYPSKHVAKTVAVTGADWCWIDAEHVAWSPALLVECIQVIIHESAGKMVPVVRVPSKTSFDYMAWCLDAGAGGIIVPHLETVEEMKEVIAACRFPPIGHRSFPPFTFIPGVTDTTPEGESVFSLANKHVAVIPQIESRVGIQNLEAIMKMDEISAFMIGAGDLRMDMGLPLGLDGDEPEFAAAMAKATKVSKERDIPLLGAAIGPEMIRKRIDQGFRIVVVCIDLHTLAFGM</sequence>
<feature type="non-terminal residue" evidence="4">
    <location>
        <position position="264"/>
    </location>
</feature>
<evidence type="ECO:0000313" key="5">
    <source>
        <dbReference type="Proteomes" id="UP001215280"/>
    </source>
</evidence>
<dbReference type="Gene3D" id="3.20.20.60">
    <property type="entry name" value="Phosphoenolpyruvate-binding domains"/>
    <property type="match status" value="1"/>
</dbReference>
<feature type="non-terminal residue" evidence="4">
    <location>
        <position position="1"/>
    </location>
</feature>
<name>A0AAD7H9H9_9AGAR</name>
<dbReference type="GO" id="GO:0016832">
    <property type="term" value="F:aldehyde-lyase activity"/>
    <property type="evidence" value="ECO:0007669"/>
    <property type="project" value="TreeGrafter"/>
</dbReference>
<dbReference type="SUPFAM" id="SSF51621">
    <property type="entry name" value="Phosphoenolpyruvate/pyruvate domain"/>
    <property type="match status" value="1"/>
</dbReference>
<proteinExistence type="predicted"/>
<dbReference type="InterPro" id="IPR015813">
    <property type="entry name" value="Pyrv/PenolPyrv_kinase-like_dom"/>
</dbReference>
<keyword evidence="2" id="KW-0456">Lyase</keyword>
<dbReference type="InterPro" id="IPR050251">
    <property type="entry name" value="HpcH-HpaI_aldolase"/>
</dbReference>
<organism evidence="4 5">
    <name type="scientific">Mycena maculata</name>
    <dbReference type="NCBI Taxonomy" id="230809"/>
    <lineage>
        <taxon>Eukaryota</taxon>
        <taxon>Fungi</taxon>
        <taxon>Dikarya</taxon>
        <taxon>Basidiomycota</taxon>
        <taxon>Agaricomycotina</taxon>
        <taxon>Agaricomycetes</taxon>
        <taxon>Agaricomycetidae</taxon>
        <taxon>Agaricales</taxon>
        <taxon>Marasmiineae</taxon>
        <taxon>Mycenaceae</taxon>
        <taxon>Mycena</taxon>
    </lineage>
</organism>
<protein>
    <submittedName>
        <fullName evidence="4">Pyruvate/Phosphoenolpyruvate kinase-like domain-containing protein</fullName>
    </submittedName>
</protein>
<dbReference type="Proteomes" id="UP001215280">
    <property type="component" value="Unassembled WGS sequence"/>
</dbReference>
<dbReference type="PANTHER" id="PTHR30502">
    <property type="entry name" value="2-KETO-3-DEOXY-L-RHAMNONATE ALDOLASE"/>
    <property type="match status" value="1"/>
</dbReference>
<evidence type="ECO:0000256" key="2">
    <source>
        <dbReference type="ARBA" id="ARBA00023239"/>
    </source>
</evidence>
<dbReference type="Pfam" id="PF03328">
    <property type="entry name" value="HpcH_HpaI"/>
    <property type="match status" value="1"/>
</dbReference>
<keyword evidence="4" id="KW-0670">Pyruvate</keyword>
<dbReference type="GO" id="GO:0005737">
    <property type="term" value="C:cytoplasm"/>
    <property type="evidence" value="ECO:0007669"/>
    <property type="project" value="TreeGrafter"/>
</dbReference>
<keyword evidence="5" id="KW-1185">Reference proteome</keyword>
<dbReference type="GO" id="GO:0046872">
    <property type="term" value="F:metal ion binding"/>
    <property type="evidence" value="ECO:0007669"/>
    <property type="project" value="UniProtKB-KW"/>
</dbReference>
<evidence type="ECO:0000313" key="4">
    <source>
        <dbReference type="EMBL" id="KAJ7715710.1"/>
    </source>
</evidence>
<dbReference type="GO" id="GO:0016301">
    <property type="term" value="F:kinase activity"/>
    <property type="evidence" value="ECO:0007669"/>
    <property type="project" value="UniProtKB-KW"/>
</dbReference>
<keyword evidence="4" id="KW-0808">Transferase</keyword>
<feature type="domain" description="HpcH/HpaI aldolase/citrate lyase" evidence="3">
    <location>
        <begin position="37"/>
        <end position="260"/>
    </location>
</feature>
<dbReference type="AlphaFoldDB" id="A0AAD7H9H9"/>
<evidence type="ECO:0000259" key="3">
    <source>
        <dbReference type="Pfam" id="PF03328"/>
    </source>
</evidence>
<comment type="caution">
    <text evidence="4">The sequence shown here is derived from an EMBL/GenBank/DDBJ whole genome shotgun (WGS) entry which is preliminary data.</text>
</comment>
<dbReference type="EMBL" id="JARJLG010000343">
    <property type="protein sequence ID" value="KAJ7715710.1"/>
    <property type="molecule type" value="Genomic_DNA"/>
</dbReference>
<reference evidence="4" key="1">
    <citation type="submission" date="2023-03" db="EMBL/GenBank/DDBJ databases">
        <title>Massive genome expansion in bonnet fungi (Mycena s.s.) driven by repeated elements and novel gene families across ecological guilds.</title>
        <authorList>
            <consortium name="Lawrence Berkeley National Laboratory"/>
            <person name="Harder C.B."/>
            <person name="Miyauchi S."/>
            <person name="Viragh M."/>
            <person name="Kuo A."/>
            <person name="Thoen E."/>
            <person name="Andreopoulos B."/>
            <person name="Lu D."/>
            <person name="Skrede I."/>
            <person name="Drula E."/>
            <person name="Henrissat B."/>
            <person name="Morin E."/>
            <person name="Kohler A."/>
            <person name="Barry K."/>
            <person name="LaButti K."/>
            <person name="Morin E."/>
            <person name="Salamov A."/>
            <person name="Lipzen A."/>
            <person name="Mereny Z."/>
            <person name="Hegedus B."/>
            <person name="Baldrian P."/>
            <person name="Stursova M."/>
            <person name="Weitz H."/>
            <person name="Taylor A."/>
            <person name="Grigoriev I.V."/>
            <person name="Nagy L.G."/>
            <person name="Martin F."/>
            <person name="Kauserud H."/>
        </authorList>
    </citation>
    <scope>NUCLEOTIDE SEQUENCE</scope>
    <source>
        <strain evidence="4">CBHHK188m</strain>
    </source>
</reference>
<keyword evidence="4" id="KW-0418">Kinase</keyword>
<dbReference type="InterPro" id="IPR040442">
    <property type="entry name" value="Pyrv_kinase-like_dom_sf"/>
</dbReference>
<gene>
    <name evidence="4" type="ORF">DFH07DRAFT_722508</name>
</gene>
<dbReference type="PANTHER" id="PTHR30502:SF8">
    <property type="entry name" value="SYNTHASE, PUTATIVE-RELATED"/>
    <property type="match status" value="1"/>
</dbReference>
<keyword evidence="1" id="KW-0479">Metal-binding</keyword>
<evidence type="ECO:0000256" key="1">
    <source>
        <dbReference type="ARBA" id="ARBA00022723"/>
    </source>
</evidence>
<dbReference type="InterPro" id="IPR005000">
    <property type="entry name" value="Aldolase/citrate-lyase_domain"/>
</dbReference>